<feature type="region of interest" description="Disordered" evidence="1">
    <location>
        <begin position="1"/>
        <end position="21"/>
    </location>
</feature>
<evidence type="ECO:0000313" key="2">
    <source>
        <dbReference type="EMBL" id="RAI97731.1"/>
    </source>
</evidence>
<reference evidence="2 3" key="1">
    <citation type="submission" date="2018-06" db="EMBL/GenBank/DDBJ databases">
        <title>Freshwater and sediment microbial communities from various areas in North America, analyzing microbe dynamics in response to fracking.</title>
        <authorList>
            <person name="Lamendella R."/>
        </authorList>
    </citation>
    <scope>NUCLEOTIDE SEQUENCE [LARGE SCALE GENOMIC DNA]</scope>
    <source>
        <strain evidence="2 3">17</strain>
    </source>
</reference>
<dbReference type="Proteomes" id="UP000249422">
    <property type="component" value="Unassembled WGS sequence"/>
</dbReference>
<evidence type="ECO:0000313" key="3">
    <source>
        <dbReference type="Proteomes" id="UP000249422"/>
    </source>
</evidence>
<accession>A0AAX1PCB1</accession>
<evidence type="ECO:0008006" key="4">
    <source>
        <dbReference type="Google" id="ProtNLM"/>
    </source>
</evidence>
<dbReference type="AlphaFoldDB" id="A0AAX1PCB1"/>
<dbReference type="RefSeq" id="WP_111589830.1">
    <property type="nucleotide sequence ID" value="NZ_CAWNWF010000035.1"/>
</dbReference>
<gene>
    <name evidence="2" type="ORF">DEU50_1353</name>
</gene>
<name>A0AAX1PCB1_AERSA</name>
<dbReference type="EMBL" id="QLLM01000035">
    <property type="protein sequence ID" value="RAI97731.1"/>
    <property type="molecule type" value="Genomic_DNA"/>
</dbReference>
<comment type="caution">
    <text evidence="2">The sequence shown here is derived from an EMBL/GenBank/DDBJ whole genome shotgun (WGS) entry which is preliminary data.</text>
</comment>
<sequence length="218" mass="24087">MAEAAVAAANQPRPNVSRPDYSRPVFKQSLTMNSLQAQRVMDRSFDRVSNSLFSIDVILRIIGEPGEIDQVEAVILELIAKVSEDLDKSNGQLKKLMDDNGIDGMPGYSKPNTYDIEISSPQVAQFVHLIRKLDGLMGIVDTLWLNAILSNKQRTEANYQWQQRLFKLAGRIIGLEKRARVAAHAKGKENEVAQAAPAAAQHELDAEADIELHAESAV</sequence>
<proteinExistence type="predicted"/>
<evidence type="ECO:0000256" key="1">
    <source>
        <dbReference type="SAM" id="MobiDB-lite"/>
    </source>
</evidence>
<organism evidence="2 3">
    <name type="scientific">Aeromonas salmonicida</name>
    <dbReference type="NCBI Taxonomy" id="645"/>
    <lineage>
        <taxon>Bacteria</taxon>
        <taxon>Pseudomonadati</taxon>
        <taxon>Pseudomonadota</taxon>
        <taxon>Gammaproteobacteria</taxon>
        <taxon>Aeromonadales</taxon>
        <taxon>Aeromonadaceae</taxon>
        <taxon>Aeromonas</taxon>
    </lineage>
</organism>
<protein>
    <recommendedName>
        <fullName evidence="4">DUF1845 domain-containing protein</fullName>
    </recommendedName>
</protein>